<comment type="caution">
    <text evidence="1">The sequence shown here is derived from an EMBL/GenBank/DDBJ whole genome shotgun (WGS) entry which is preliminary data.</text>
</comment>
<dbReference type="EMBL" id="BAEP01000038">
    <property type="protein sequence ID" value="GAC24119.1"/>
    <property type="molecule type" value="Genomic_DNA"/>
</dbReference>
<protein>
    <submittedName>
        <fullName evidence="1">Uncharacterized protein</fullName>
    </submittedName>
</protein>
<dbReference type="AlphaFoldDB" id="K6XU17"/>
<evidence type="ECO:0000313" key="2">
    <source>
        <dbReference type="Proteomes" id="UP000006263"/>
    </source>
</evidence>
<dbReference type="Proteomes" id="UP000006263">
    <property type="component" value="Unassembled WGS sequence"/>
</dbReference>
<evidence type="ECO:0000313" key="1">
    <source>
        <dbReference type="EMBL" id="GAC24119.1"/>
    </source>
</evidence>
<accession>K6XU17</accession>
<gene>
    <name evidence="1" type="ORF">GMES_1823</name>
</gene>
<organism evidence="1 2">
    <name type="scientific">Paraglaciecola mesophila KMM 241</name>
    <dbReference type="NCBI Taxonomy" id="1128912"/>
    <lineage>
        <taxon>Bacteria</taxon>
        <taxon>Pseudomonadati</taxon>
        <taxon>Pseudomonadota</taxon>
        <taxon>Gammaproteobacteria</taxon>
        <taxon>Alteromonadales</taxon>
        <taxon>Alteromonadaceae</taxon>
        <taxon>Paraglaciecola</taxon>
    </lineage>
</organism>
<sequence length="42" mass="4722">MPVLNTIWEALTLLCVNVSIQNTDRLSLKQLPDNDLRNGISL</sequence>
<proteinExistence type="predicted"/>
<reference evidence="1 2" key="1">
    <citation type="journal article" date="2017" name="Antonie Van Leeuwenhoek">
        <title>Rhizobium rhizosphaerae sp. nov., a novel species isolated from rice rhizosphere.</title>
        <authorList>
            <person name="Zhao J.J."/>
            <person name="Zhang J."/>
            <person name="Zhang R.J."/>
            <person name="Zhang C.W."/>
            <person name="Yin H.Q."/>
            <person name="Zhang X.X."/>
        </authorList>
    </citation>
    <scope>NUCLEOTIDE SEQUENCE [LARGE SCALE GENOMIC DNA]</scope>
    <source>
        <strain evidence="1 2">KMM 241</strain>
    </source>
</reference>
<name>K6XU17_9ALTE</name>